<dbReference type="SUPFAM" id="SSF54913">
    <property type="entry name" value="GlnB-like"/>
    <property type="match status" value="1"/>
</dbReference>
<dbReference type="EMBL" id="JBGORX010000007">
    <property type="protein sequence ID" value="MFJ1269546.1"/>
    <property type="molecule type" value="Genomic_DNA"/>
</dbReference>
<dbReference type="InterPro" id="IPR003793">
    <property type="entry name" value="UPF0166"/>
</dbReference>
<comment type="similarity">
    <text evidence="1">Belongs to the UPF0166 family.</text>
</comment>
<accession>A0ABW8DCJ1</accession>
<dbReference type="Proteomes" id="UP001615550">
    <property type="component" value="Unassembled WGS sequence"/>
</dbReference>
<dbReference type="InterPro" id="IPR015867">
    <property type="entry name" value="N-reg_PII/ATP_PRibTrfase_C"/>
</dbReference>
<organism evidence="2 3">
    <name type="scientific">Legionella lytica</name>
    <dbReference type="NCBI Taxonomy" id="96232"/>
    <lineage>
        <taxon>Bacteria</taxon>
        <taxon>Pseudomonadati</taxon>
        <taxon>Pseudomonadota</taxon>
        <taxon>Gammaproteobacteria</taxon>
        <taxon>Legionellales</taxon>
        <taxon>Legionellaceae</taxon>
        <taxon>Legionella</taxon>
    </lineage>
</organism>
<evidence type="ECO:0000313" key="2">
    <source>
        <dbReference type="EMBL" id="MFJ1269546.1"/>
    </source>
</evidence>
<dbReference type="PANTHER" id="PTHR35983:SF1">
    <property type="entry name" value="UPF0166 PROTEIN TM_0021"/>
    <property type="match status" value="1"/>
</dbReference>
<evidence type="ECO:0000256" key="1">
    <source>
        <dbReference type="ARBA" id="ARBA00010554"/>
    </source>
</evidence>
<dbReference type="Pfam" id="PF02641">
    <property type="entry name" value="DUF190"/>
    <property type="match status" value="1"/>
</dbReference>
<dbReference type="InterPro" id="IPR011322">
    <property type="entry name" value="N-reg_PII-like_a/b"/>
</dbReference>
<dbReference type="Gene3D" id="3.30.70.120">
    <property type="match status" value="1"/>
</dbReference>
<gene>
    <name evidence="2" type="ORF">ACD661_13345</name>
</gene>
<comment type="caution">
    <text evidence="2">The sequence shown here is derived from an EMBL/GenBank/DDBJ whole genome shotgun (WGS) entry which is preliminary data.</text>
</comment>
<dbReference type="RefSeq" id="WP_400188364.1">
    <property type="nucleotide sequence ID" value="NZ_JBGORX010000007.1"/>
</dbReference>
<reference evidence="2 3" key="1">
    <citation type="submission" date="2024-08" db="EMBL/GenBank/DDBJ databases">
        <title>Draft Genome Sequence of Legionella lytica strain DSB2004, Isolated From a Fire Sprinkler System.</title>
        <authorList>
            <person name="Everhart A.D."/>
            <person name="Kidane D.T."/>
            <person name="Farone A.L."/>
            <person name="Farone M.B."/>
        </authorList>
    </citation>
    <scope>NUCLEOTIDE SEQUENCE [LARGE SCALE GENOMIC DNA]</scope>
    <source>
        <strain evidence="2 3">DSB2004</strain>
    </source>
</reference>
<sequence>MNFMKVSVYINESDKWRHRPLHLELMSMLDEEGIAGGTVLRAIAGFTYRKPVETASFVDIGAHLPLVVQFVDTEERIESILPRVKEMSGARLIIREPVEVVNGMLATSPIS</sequence>
<dbReference type="PANTHER" id="PTHR35983">
    <property type="entry name" value="UPF0166 PROTEIN TM_0021"/>
    <property type="match status" value="1"/>
</dbReference>
<protein>
    <submittedName>
        <fullName evidence="2">DUF190 domain-containing protein</fullName>
    </submittedName>
</protein>
<proteinExistence type="inferred from homology"/>
<keyword evidence="3" id="KW-1185">Reference proteome</keyword>
<name>A0ABW8DCJ1_9GAMM</name>
<evidence type="ECO:0000313" key="3">
    <source>
        <dbReference type="Proteomes" id="UP001615550"/>
    </source>
</evidence>